<evidence type="ECO:0000313" key="3">
    <source>
        <dbReference type="Proteomes" id="UP000218267"/>
    </source>
</evidence>
<reference evidence="2 3" key="1">
    <citation type="journal article" date="2018" name="Mar. Genomics">
        <title>Complete genome sequence of Marinifilaceae bacterium strain SPP2, isolated from the Antarctic marine sediment.</title>
        <authorList>
            <person name="Watanabe M."/>
            <person name="Kojima H."/>
            <person name="Fukui M."/>
        </authorList>
    </citation>
    <scope>NUCLEOTIDE SEQUENCE [LARGE SCALE GENOMIC DNA]</scope>
    <source>
        <strain evidence="2 3">SPP2</strain>
    </source>
</reference>
<keyword evidence="3" id="KW-1185">Reference proteome</keyword>
<organism evidence="2 3">
    <name type="scientific">Labilibaculum antarcticum</name>
    <dbReference type="NCBI Taxonomy" id="1717717"/>
    <lineage>
        <taxon>Bacteria</taxon>
        <taxon>Pseudomonadati</taxon>
        <taxon>Bacteroidota</taxon>
        <taxon>Bacteroidia</taxon>
        <taxon>Marinilabiliales</taxon>
        <taxon>Marinifilaceae</taxon>
        <taxon>Labilibaculum</taxon>
    </lineage>
</organism>
<protein>
    <recommendedName>
        <fullName evidence="1">NadR/Ttd14 AAA domain-containing protein</fullName>
    </recommendedName>
</protein>
<accession>A0A1Y1CK79</accession>
<name>A0A1Y1CK79_9BACT</name>
<dbReference type="KEGG" id="mbas:ALGA_2433"/>
<dbReference type="EMBL" id="AP018042">
    <property type="protein sequence ID" value="BAX80755.1"/>
    <property type="molecule type" value="Genomic_DNA"/>
</dbReference>
<dbReference type="SUPFAM" id="SSF52540">
    <property type="entry name" value="P-loop containing nucleoside triphosphate hydrolases"/>
    <property type="match status" value="1"/>
</dbReference>
<proteinExistence type="predicted"/>
<sequence length="182" mass="21000">MNNCNNRYIITGGPGSGKSTLLDKLSALGHQCFEEISRVIIQEQHQIGGDKVPWQNLSEFAEICFERMSIQLYECKPERKCFFDRGLPDIIAYVRRGGLPVPPKYFQQSNQYNKTVFLAPPWKEIFINDAERPESFEDAVEISIFLRNTYEELGFTVIELPKFSVADRVQFIDNYLSTDKDS</sequence>
<feature type="domain" description="NadR/Ttd14 AAA" evidence="1">
    <location>
        <begin position="7"/>
        <end position="168"/>
    </location>
</feature>
<dbReference type="Proteomes" id="UP000218267">
    <property type="component" value="Chromosome"/>
</dbReference>
<evidence type="ECO:0000259" key="1">
    <source>
        <dbReference type="Pfam" id="PF13521"/>
    </source>
</evidence>
<dbReference type="Pfam" id="PF13521">
    <property type="entry name" value="AAA_28"/>
    <property type="match status" value="1"/>
</dbReference>
<reference evidence="3" key="2">
    <citation type="journal article" date="2020" name="Antonie Van Leeuwenhoek">
        <title>Labilibaculum antarcticum sp. nov., a novel facultative anaerobic, psychrotorelant bacterium isolated from marine sediment of Antarctica.</title>
        <authorList>
            <person name="Watanabe M."/>
            <person name="Kojima H."/>
            <person name="Fukui M."/>
        </authorList>
    </citation>
    <scope>NUCLEOTIDE SEQUENCE [LARGE SCALE GENOMIC DNA]</scope>
    <source>
        <strain evidence="3">SPP2</strain>
    </source>
</reference>
<dbReference type="Gene3D" id="3.40.50.300">
    <property type="entry name" value="P-loop containing nucleotide triphosphate hydrolases"/>
    <property type="match status" value="1"/>
</dbReference>
<dbReference type="InterPro" id="IPR027417">
    <property type="entry name" value="P-loop_NTPase"/>
</dbReference>
<dbReference type="InterPro" id="IPR038727">
    <property type="entry name" value="NadR/Ttd14_AAA_dom"/>
</dbReference>
<dbReference type="RefSeq" id="WP_096429597.1">
    <property type="nucleotide sequence ID" value="NZ_AP018042.1"/>
</dbReference>
<evidence type="ECO:0000313" key="2">
    <source>
        <dbReference type="EMBL" id="BAX80755.1"/>
    </source>
</evidence>
<dbReference type="AlphaFoldDB" id="A0A1Y1CK79"/>
<dbReference type="OrthoDB" id="5638848at2"/>
<gene>
    <name evidence="2" type="ORF">ALGA_2433</name>
</gene>